<dbReference type="EMBL" id="BKCJ011265134">
    <property type="protein sequence ID" value="GFD12368.1"/>
    <property type="molecule type" value="Genomic_DNA"/>
</dbReference>
<dbReference type="AlphaFoldDB" id="A0A699TTG1"/>
<evidence type="ECO:0000313" key="2">
    <source>
        <dbReference type="EMBL" id="GFD12368.1"/>
    </source>
</evidence>
<evidence type="ECO:0000256" key="1">
    <source>
        <dbReference type="SAM" id="MobiDB-lite"/>
    </source>
</evidence>
<feature type="non-terminal residue" evidence="2">
    <location>
        <position position="1"/>
    </location>
</feature>
<reference evidence="2" key="1">
    <citation type="journal article" date="2019" name="Sci. Rep.">
        <title>Draft genome of Tanacetum cinerariifolium, the natural source of mosquito coil.</title>
        <authorList>
            <person name="Yamashiro T."/>
            <person name="Shiraishi A."/>
            <person name="Satake H."/>
            <person name="Nakayama K."/>
        </authorList>
    </citation>
    <scope>NUCLEOTIDE SEQUENCE</scope>
</reference>
<feature type="compositionally biased region" description="Polar residues" evidence="1">
    <location>
        <begin position="29"/>
        <end position="42"/>
    </location>
</feature>
<feature type="region of interest" description="Disordered" evidence="1">
    <location>
        <begin position="29"/>
        <end position="48"/>
    </location>
</feature>
<comment type="caution">
    <text evidence="2">The sequence shown here is derived from an EMBL/GenBank/DDBJ whole genome shotgun (WGS) entry which is preliminary data.</text>
</comment>
<accession>A0A699TTG1</accession>
<proteinExistence type="predicted"/>
<organism evidence="2">
    <name type="scientific">Tanacetum cinerariifolium</name>
    <name type="common">Dalmatian daisy</name>
    <name type="synonym">Chrysanthemum cinerariifolium</name>
    <dbReference type="NCBI Taxonomy" id="118510"/>
    <lineage>
        <taxon>Eukaryota</taxon>
        <taxon>Viridiplantae</taxon>
        <taxon>Streptophyta</taxon>
        <taxon>Embryophyta</taxon>
        <taxon>Tracheophyta</taxon>
        <taxon>Spermatophyta</taxon>
        <taxon>Magnoliopsida</taxon>
        <taxon>eudicotyledons</taxon>
        <taxon>Gunneridae</taxon>
        <taxon>Pentapetalae</taxon>
        <taxon>asterids</taxon>
        <taxon>campanulids</taxon>
        <taxon>Asterales</taxon>
        <taxon>Asteraceae</taxon>
        <taxon>Asteroideae</taxon>
        <taxon>Anthemideae</taxon>
        <taxon>Anthemidinae</taxon>
        <taxon>Tanacetum</taxon>
    </lineage>
</organism>
<protein>
    <recommendedName>
        <fullName evidence="3">Reverse transcriptase domain-containing protein</fullName>
    </recommendedName>
</protein>
<gene>
    <name evidence="2" type="ORF">Tci_884337</name>
</gene>
<name>A0A699TTG1_TANCI</name>
<sequence>GITTRSEITYKGPMIPTTFFPPKVVESETNVTKDTVPPTNNRSTKDVQPPVVQVETQVPNYEPVVAPVVEPVKAPVSALKPNPKSLISYPSRLNDQKLCEKADN</sequence>
<evidence type="ECO:0008006" key="3">
    <source>
        <dbReference type="Google" id="ProtNLM"/>
    </source>
</evidence>